<keyword evidence="6" id="KW-0175">Coiled coil</keyword>
<dbReference type="AlphaFoldDB" id="A0A4R8H152"/>
<accession>A0A4R8H152</accession>
<evidence type="ECO:0000313" key="7">
    <source>
        <dbReference type="EMBL" id="TDX53164.1"/>
    </source>
</evidence>
<dbReference type="GO" id="GO:0015562">
    <property type="term" value="F:efflux transmembrane transporter activity"/>
    <property type="evidence" value="ECO:0007669"/>
    <property type="project" value="InterPro"/>
</dbReference>
<dbReference type="InterPro" id="IPR051906">
    <property type="entry name" value="TolC-like"/>
</dbReference>
<dbReference type="SUPFAM" id="SSF56954">
    <property type="entry name" value="Outer membrane efflux proteins (OEP)"/>
    <property type="match status" value="1"/>
</dbReference>
<proteinExistence type="predicted"/>
<dbReference type="PANTHER" id="PTHR30026:SF20">
    <property type="entry name" value="OUTER MEMBRANE PROTEIN TOLC"/>
    <property type="match status" value="1"/>
</dbReference>
<comment type="subcellular location">
    <subcellularLocation>
        <location evidence="1">Cell outer membrane</location>
    </subcellularLocation>
</comment>
<comment type="caution">
    <text evidence="7">The sequence shown here is derived from an EMBL/GenBank/DDBJ whole genome shotgun (WGS) entry which is preliminary data.</text>
</comment>
<dbReference type="Proteomes" id="UP000295832">
    <property type="component" value="Unassembled WGS sequence"/>
</dbReference>
<keyword evidence="5" id="KW-0998">Cell outer membrane</keyword>
<keyword evidence="3" id="KW-0812">Transmembrane</keyword>
<dbReference type="GO" id="GO:0009279">
    <property type="term" value="C:cell outer membrane"/>
    <property type="evidence" value="ECO:0007669"/>
    <property type="project" value="UniProtKB-SubCell"/>
</dbReference>
<dbReference type="STRING" id="926561.GCA_000379025_01683"/>
<evidence type="ECO:0000256" key="4">
    <source>
        <dbReference type="ARBA" id="ARBA00023136"/>
    </source>
</evidence>
<evidence type="ECO:0000256" key="6">
    <source>
        <dbReference type="SAM" id="Coils"/>
    </source>
</evidence>
<keyword evidence="2" id="KW-1134">Transmembrane beta strand</keyword>
<organism evidence="7 8">
    <name type="scientific">Orenia marismortui</name>
    <dbReference type="NCBI Taxonomy" id="46469"/>
    <lineage>
        <taxon>Bacteria</taxon>
        <taxon>Bacillati</taxon>
        <taxon>Bacillota</taxon>
        <taxon>Clostridia</taxon>
        <taxon>Halanaerobiales</taxon>
        <taxon>Halobacteroidaceae</taxon>
        <taxon>Orenia</taxon>
    </lineage>
</organism>
<dbReference type="RefSeq" id="WP_134114751.1">
    <property type="nucleotide sequence ID" value="NZ_SOEG01000003.1"/>
</dbReference>
<dbReference type="PANTHER" id="PTHR30026">
    <property type="entry name" value="OUTER MEMBRANE PROTEIN TOLC"/>
    <property type="match status" value="1"/>
</dbReference>
<dbReference type="EMBL" id="SOEG01000003">
    <property type="protein sequence ID" value="TDX53164.1"/>
    <property type="molecule type" value="Genomic_DNA"/>
</dbReference>
<sequence>MKLAKEIKVLVFLLIMFPVISMPVLADSKEKIDRFEAVKIALEDSIDVEIAKLDLDNAELNYQKSQAENLLTQSAYANLVAEENLLQAKEDYYQSQTGLINQILTEYSELTLLKQKLELTEKKVELEKSLLAKVELAVKRGYKDQLELLKQRDDYNEMVLTLEELADDYEERLITLKLNLDLNTDQKLALQLWSLDQIWEIDKAEAMESAIKNSFDLKLKEEAIDLAQRELKKAKQISSPQLDLEELKNNFKIAKLEKLKAENDLTITTEKNYYNFKQAVKKIASEENKLTTSREDYQLLKQEEEKGLKSTDDLLSAEIEFLEVRYNYQSAIVDYYLNKLQLKIDMGVEIEVLIDEI</sequence>
<protein>
    <submittedName>
        <fullName evidence="7">Outer membrane efflux protein</fullName>
    </submittedName>
</protein>
<keyword evidence="4" id="KW-0472">Membrane</keyword>
<name>A0A4R8H152_9FIRM</name>
<feature type="coiled-coil region" evidence="6">
    <location>
        <begin position="217"/>
        <end position="303"/>
    </location>
</feature>
<evidence type="ECO:0000256" key="1">
    <source>
        <dbReference type="ARBA" id="ARBA00004442"/>
    </source>
</evidence>
<evidence type="ECO:0000313" key="8">
    <source>
        <dbReference type="Proteomes" id="UP000295832"/>
    </source>
</evidence>
<feature type="coiled-coil region" evidence="6">
    <location>
        <begin position="152"/>
        <end position="179"/>
    </location>
</feature>
<keyword evidence="8" id="KW-1185">Reference proteome</keyword>
<evidence type="ECO:0000256" key="5">
    <source>
        <dbReference type="ARBA" id="ARBA00023237"/>
    </source>
</evidence>
<evidence type="ECO:0000256" key="2">
    <source>
        <dbReference type="ARBA" id="ARBA00022452"/>
    </source>
</evidence>
<reference evidence="7 8" key="1">
    <citation type="submission" date="2019-03" db="EMBL/GenBank/DDBJ databases">
        <title>Subsurface microbial communities from deep shales in Ohio and West Virginia, USA.</title>
        <authorList>
            <person name="Wrighton K."/>
        </authorList>
    </citation>
    <scope>NUCLEOTIDE SEQUENCE [LARGE SCALE GENOMIC DNA]</scope>
    <source>
        <strain evidence="7 8">MSL 6dP</strain>
    </source>
</reference>
<dbReference type="GO" id="GO:1990281">
    <property type="term" value="C:efflux pump complex"/>
    <property type="evidence" value="ECO:0007669"/>
    <property type="project" value="TreeGrafter"/>
</dbReference>
<gene>
    <name evidence="7" type="ORF">C7959_10316</name>
</gene>
<dbReference type="GO" id="GO:0015288">
    <property type="term" value="F:porin activity"/>
    <property type="evidence" value="ECO:0007669"/>
    <property type="project" value="TreeGrafter"/>
</dbReference>
<dbReference type="Gene3D" id="1.20.1600.10">
    <property type="entry name" value="Outer membrane efflux proteins (OEP)"/>
    <property type="match status" value="2"/>
</dbReference>
<evidence type="ECO:0000256" key="3">
    <source>
        <dbReference type="ARBA" id="ARBA00022692"/>
    </source>
</evidence>